<dbReference type="EMBL" id="PXWF02000122">
    <property type="protein sequence ID" value="PWF48940.1"/>
    <property type="molecule type" value="Genomic_DNA"/>
</dbReference>
<evidence type="ECO:0000256" key="6">
    <source>
        <dbReference type="PIRSR" id="PIRSR617867-1"/>
    </source>
</evidence>
<comment type="caution">
    <text evidence="8">The sequence shown here is derived from an EMBL/GenBank/DDBJ whole genome shotgun (WGS) entry which is preliminary data.</text>
</comment>
<reference evidence="8 9" key="1">
    <citation type="submission" date="2018-04" db="EMBL/GenBank/DDBJ databases">
        <title>Massilia violaceinigra sp. nov., a novel purple-pigmented bacterium isolated from Tianshan glacier, Xinjiang, China.</title>
        <authorList>
            <person name="Wang H."/>
        </authorList>
    </citation>
    <scope>NUCLEOTIDE SEQUENCE [LARGE SCALE GENOMIC DNA]</scope>
    <source>
        <strain evidence="8 9">B448-2</strain>
    </source>
</reference>
<dbReference type="GO" id="GO:0004725">
    <property type="term" value="F:protein tyrosine phosphatase activity"/>
    <property type="evidence" value="ECO:0007669"/>
    <property type="project" value="UniProtKB-EC"/>
</dbReference>
<evidence type="ECO:0000259" key="7">
    <source>
        <dbReference type="SMART" id="SM00226"/>
    </source>
</evidence>
<evidence type="ECO:0000256" key="1">
    <source>
        <dbReference type="ARBA" id="ARBA00011063"/>
    </source>
</evidence>
<dbReference type="PRINTS" id="PR00719">
    <property type="entry name" value="LMWPTPASE"/>
</dbReference>
<comment type="catalytic activity">
    <reaction evidence="5">
        <text>O-phospho-L-tyrosyl-[protein] + H2O = L-tyrosyl-[protein] + phosphate</text>
        <dbReference type="Rhea" id="RHEA:10684"/>
        <dbReference type="Rhea" id="RHEA-COMP:10136"/>
        <dbReference type="Rhea" id="RHEA-COMP:20101"/>
        <dbReference type="ChEBI" id="CHEBI:15377"/>
        <dbReference type="ChEBI" id="CHEBI:43474"/>
        <dbReference type="ChEBI" id="CHEBI:46858"/>
        <dbReference type="ChEBI" id="CHEBI:61978"/>
        <dbReference type="EC" id="3.1.3.48"/>
    </reaction>
</comment>
<dbReference type="OrthoDB" id="9784339at2"/>
<dbReference type="Gene3D" id="3.40.50.2300">
    <property type="match status" value="1"/>
</dbReference>
<evidence type="ECO:0000313" key="8">
    <source>
        <dbReference type="EMBL" id="PWF48940.1"/>
    </source>
</evidence>
<proteinExistence type="inferred from homology"/>
<protein>
    <recommendedName>
        <fullName evidence="2">protein-tyrosine-phosphatase</fullName>
        <ecNumber evidence="2">3.1.3.48</ecNumber>
    </recommendedName>
</protein>
<dbReference type="InterPro" id="IPR036196">
    <property type="entry name" value="Ptyr_pPase_sf"/>
</dbReference>
<dbReference type="CDD" id="cd16343">
    <property type="entry name" value="LMWPTP"/>
    <property type="match status" value="1"/>
</dbReference>
<keyword evidence="4" id="KW-0904">Protein phosphatase</keyword>
<sequence length="144" mass="15738">MQRILVLCIGNICRSPMAEGMLRQALPGRAVVSAGLGAMIGKPADPHALQLMAEHGIDIDTHRAQQISSALVSQAEVILVMDLDQKRHVETQYMGARGKVFRLGEAAKVDIPDPYREGIDSFRLAHKLIEAGVKVWSEQIVKMG</sequence>
<evidence type="ECO:0000256" key="3">
    <source>
        <dbReference type="ARBA" id="ARBA00022801"/>
    </source>
</evidence>
<feature type="active site" description="Nucleophile" evidence="6">
    <location>
        <position position="8"/>
    </location>
</feature>
<accession>A0A2U2HN57</accession>
<feature type="active site" description="Proton donor" evidence="6">
    <location>
        <position position="113"/>
    </location>
</feature>
<dbReference type="SMART" id="SM00226">
    <property type="entry name" value="LMWPc"/>
    <property type="match status" value="1"/>
</dbReference>
<dbReference type="SUPFAM" id="SSF52788">
    <property type="entry name" value="Phosphotyrosine protein phosphatases I"/>
    <property type="match status" value="1"/>
</dbReference>
<dbReference type="InterPro" id="IPR023485">
    <property type="entry name" value="Ptyr_pPase"/>
</dbReference>
<dbReference type="InterPro" id="IPR017867">
    <property type="entry name" value="Tyr_phospatase_low_mol_wt"/>
</dbReference>
<dbReference type="EC" id="3.1.3.48" evidence="2"/>
<evidence type="ECO:0000313" key="9">
    <source>
        <dbReference type="Proteomes" id="UP000241421"/>
    </source>
</evidence>
<dbReference type="PANTHER" id="PTHR11717">
    <property type="entry name" value="LOW MOLECULAR WEIGHT PROTEIN TYROSINE PHOSPHATASE"/>
    <property type="match status" value="1"/>
</dbReference>
<feature type="active site" evidence="6">
    <location>
        <position position="14"/>
    </location>
</feature>
<name>A0A2U2HN57_9BURK</name>
<comment type="similarity">
    <text evidence="1">Belongs to the low molecular weight phosphotyrosine protein phosphatase family.</text>
</comment>
<feature type="domain" description="Phosphotyrosine protein phosphatase I" evidence="7">
    <location>
        <begin position="2"/>
        <end position="139"/>
    </location>
</feature>
<evidence type="ECO:0000256" key="4">
    <source>
        <dbReference type="ARBA" id="ARBA00022912"/>
    </source>
</evidence>
<dbReference type="Proteomes" id="UP000241421">
    <property type="component" value="Unassembled WGS sequence"/>
</dbReference>
<gene>
    <name evidence="8" type="ORF">C7C56_009345</name>
</gene>
<keyword evidence="9" id="KW-1185">Reference proteome</keyword>
<dbReference type="InterPro" id="IPR050438">
    <property type="entry name" value="LMW_PTPase"/>
</dbReference>
<organism evidence="8 9">
    <name type="scientific">Massilia glaciei</name>
    <dbReference type="NCBI Taxonomy" id="1524097"/>
    <lineage>
        <taxon>Bacteria</taxon>
        <taxon>Pseudomonadati</taxon>
        <taxon>Pseudomonadota</taxon>
        <taxon>Betaproteobacteria</taxon>
        <taxon>Burkholderiales</taxon>
        <taxon>Oxalobacteraceae</taxon>
        <taxon>Telluria group</taxon>
        <taxon>Massilia</taxon>
    </lineage>
</organism>
<dbReference type="Pfam" id="PF01451">
    <property type="entry name" value="LMWPc"/>
    <property type="match status" value="1"/>
</dbReference>
<evidence type="ECO:0000256" key="2">
    <source>
        <dbReference type="ARBA" id="ARBA00013064"/>
    </source>
</evidence>
<evidence type="ECO:0000256" key="5">
    <source>
        <dbReference type="ARBA" id="ARBA00051722"/>
    </source>
</evidence>
<dbReference type="AlphaFoldDB" id="A0A2U2HN57"/>
<keyword evidence="3" id="KW-0378">Hydrolase</keyword>
<dbReference type="PANTHER" id="PTHR11717:SF31">
    <property type="entry name" value="LOW MOLECULAR WEIGHT PROTEIN-TYROSINE-PHOSPHATASE ETP-RELATED"/>
    <property type="match status" value="1"/>
</dbReference>